<name>A0A7C3PJZ1_9CYAN</name>
<organism evidence="1">
    <name type="scientific">Oscillatoriales cyanobacterium SpSt-418</name>
    <dbReference type="NCBI Taxonomy" id="2282169"/>
    <lineage>
        <taxon>Bacteria</taxon>
        <taxon>Bacillati</taxon>
        <taxon>Cyanobacteriota</taxon>
        <taxon>Cyanophyceae</taxon>
        <taxon>Oscillatoriophycideae</taxon>
        <taxon>Oscillatoriales</taxon>
    </lineage>
</organism>
<proteinExistence type="predicted"/>
<dbReference type="EMBL" id="DSRU01000268">
    <property type="protein sequence ID" value="HFM99696.1"/>
    <property type="molecule type" value="Genomic_DNA"/>
</dbReference>
<gene>
    <name evidence="1" type="ORF">ENR64_18460</name>
</gene>
<comment type="caution">
    <text evidence="1">The sequence shown here is derived from an EMBL/GenBank/DDBJ whole genome shotgun (WGS) entry which is preliminary data.</text>
</comment>
<evidence type="ECO:0000313" key="1">
    <source>
        <dbReference type="EMBL" id="HFM99696.1"/>
    </source>
</evidence>
<dbReference type="AlphaFoldDB" id="A0A7C3PJZ1"/>
<protein>
    <submittedName>
        <fullName evidence="1">Integrase</fullName>
    </submittedName>
</protein>
<accession>A0A7C3PJZ1</accession>
<reference evidence="1" key="1">
    <citation type="journal article" date="2020" name="mSystems">
        <title>Genome- and Community-Level Interaction Insights into Carbon Utilization and Element Cycling Functions of Hydrothermarchaeota in Hydrothermal Sediment.</title>
        <authorList>
            <person name="Zhou Z."/>
            <person name="Liu Y."/>
            <person name="Xu W."/>
            <person name="Pan J."/>
            <person name="Luo Z.H."/>
            <person name="Li M."/>
        </authorList>
    </citation>
    <scope>NUCLEOTIDE SEQUENCE [LARGE SCALE GENOMIC DNA]</scope>
    <source>
        <strain evidence="1">SpSt-418</strain>
    </source>
</reference>
<sequence length="32" mass="3428">MNTICKGAVEGVEKGEVRAQVEFVSQMFGIVA</sequence>